<keyword evidence="3" id="KW-0575">Peroxidase</keyword>
<sequence length="187" mass="20477">MADFTLHTTKTAPNESKEMLEQSQKAYGFVPNLHAAMAESPALLEAYKTIAGVFGKTDLSETERQVIAMTNNRLNGCQYCMAAHTSIMQSAKVPEDVITSLRNNSPIADSKLEALRTFAEAVNVKRGWVDDSDINALLAAGYTKQTVFDVIVGTAYKVLSNYTNHIAQTPLDPAFADNEWSEETQPA</sequence>
<name>A0A7W5H413_9BACT</name>
<feature type="region of interest" description="Disordered" evidence="1">
    <location>
        <begin position="1"/>
        <end position="20"/>
    </location>
</feature>
<gene>
    <name evidence="3" type="ORF">FHS27_000130</name>
</gene>
<dbReference type="RefSeq" id="WP_184300320.1">
    <property type="nucleotide sequence ID" value="NZ_JACHXU010000001.1"/>
</dbReference>
<dbReference type="PANTHER" id="PTHR35446">
    <property type="entry name" value="SI:CH211-175M2.5"/>
    <property type="match status" value="1"/>
</dbReference>
<dbReference type="Gene3D" id="1.20.1290.10">
    <property type="entry name" value="AhpD-like"/>
    <property type="match status" value="1"/>
</dbReference>
<dbReference type="InterPro" id="IPR029032">
    <property type="entry name" value="AhpD-like"/>
</dbReference>
<dbReference type="AlphaFoldDB" id="A0A7W5H413"/>
<evidence type="ECO:0000313" key="4">
    <source>
        <dbReference type="Proteomes" id="UP000536179"/>
    </source>
</evidence>
<protein>
    <submittedName>
        <fullName evidence="3">Putative peroxidase-related enzyme</fullName>
    </submittedName>
</protein>
<dbReference type="SUPFAM" id="SSF69118">
    <property type="entry name" value="AhpD-like"/>
    <property type="match status" value="1"/>
</dbReference>
<dbReference type="EMBL" id="JACHXU010000001">
    <property type="protein sequence ID" value="MBB3204366.1"/>
    <property type="molecule type" value="Genomic_DNA"/>
</dbReference>
<feature type="domain" description="Carboxymuconolactone decarboxylase-like" evidence="2">
    <location>
        <begin position="44"/>
        <end position="109"/>
    </location>
</feature>
<feature type="compositionally biased region" description="Polar residues" evidence="1">
    <location>
        <begin position="1"/>
        <end position="14"/>
    </location>
</feature>
<keyword evidence="4" id="KW-1185">Reference proteome</keyword>
<reference evidence="3 4" key="1">
    <citation type="submission" date="2020-08" db="EMBL/GenBank/DDBJ databases">
        <title>Genomic Encyclopedia of Type Strains, Phase III (KMG-III): the genomes of soil and plant-associated and newly described type strains.</title>
        <authorList>
            <person name="Whitman W."/>
        </authorList>
    </citation>
    <scope>NUCLEOTIDE SEQUENCE [LARGE SCALE GENOMIC DNA]</scope>
    <source>
        <strain evidence="3 4">CECT 8075</strain>
    </source>
</reference>
<dbReference type="InterPro" id="IPR003779">
    <property type="entry name" value="CMD-like"/>
</dbReference>
<evidence type="ECO:0000256" key="1">
    <source>
        <dbReference type="SAM" id="MobiDB-lite"/>
    </source>
</evidence>
<dbReference type="Pfam" id="PF02627">
    <property type="entry name" value="CMD"/>
    <property type="match status" value="1"/>
</dbReference>
<evidence type="ECO:0000313" key="3">
    <source>
        <dbReference type="EMBL" id="MBB3204366.1"/>
    </source>
</evidence>
<proteinExistence type="predicted"/>
<comment type="caution">
    <text evidence="3">The sequence shown here is derived from an EMBL/GenBank/DDBJ whole genome shotgun (WGS) entry which is preliminary data.</text>
</comment>
<keyword evidence="3" id="KW-0560">Oxidoreductase</keyword>
<dbReference type="PANTHER" id="PTHR35446:SF3">
    <property type="entry name" value="CMD DOMAIN-CONTAINING PROTEIN"/>
    <property type="match status" value="1"/>
</dbReference>
<organism evidence="3 4">
    <name type="scientific">Aporhodopirellula rubra</name>
    <dbReference type="NCBI Taxonomy" id="980271"/>
    <lineage>
        <taxon>Bacteria</taxon>
        <taxon>Pseudomonadati</taxon>
        <taxon>Planctomycetota</taxon>
        <taxon>Planctomycetia</taxon>
        <taxon>Pirellulales</taxon>
        <taxon>Pirellulaceae</taxon>
        <taxon>Aporhodopirellula</taxon>
    </lineage>
</organism>
<dbReference type="Proteomes" id="UP000536179">
    <property type="component" value="Unassembled WGS sequence"/>
</dbReference>
<evidence type="ECO:0000259" key="2">
    <source>
        <dbReference type="Pfam" id="PF02627"/>
    </source>
</evidence>
<dbReference type="GO" id="GO:0051920">
    <property type="term" value="F:peroxiredoxin activity"/>
    <property type="evidence" value="ECO:0007669"/>
    <property type="project" value="InterPro"/>
</dbReference>
<accession>A0A7W5H413</accession>